<evidence type="ECO:0008006" key="4">
    <source>
        <dbReference type="Google" id="ProtNLM"/>
    </source>
</evidence>
<feature type="signal peptide" evidence="1">
    <location>
        <begin position="1"/>
        <end position="32"/>
    </location>
</feature>
<dbReference type="PROSITE" id="PS51318">
    <property type="entry name" value="TAT"/>
    <property type="match status" value="1"/>
</dbReference>
<keyword evidence="1" id="KW-0732">Signal</keyword>
<evidence type="ECO:0000313" key="2">
    <source>
        <dbReference type="EMBL" id="QDU24137.1"/>
    </source>
</evidence>
<feature type="chain" id="PRO_5021819538" description="DUF1552 domain-containing protein" evidence="1">
    <location>
        <begin position="33"/>
        <end position="443"/>
    </location>
</feature>
<dbReference type="EMBL" id="CP036273">
    <property type="protein sequence ID" value="QDU24137.1"/>
    <property type="molecule type" value="Genomic_DNA"/>
</dbReference>
<accession>A0A517Y2Z8</accession>
<keyword evidence="3" id="KW-1185">Reference proteome</keyword>
<dbReference type="Pfam" id="PF07586">
    <property type="entry name" value="HXXSHH"/>
    <property type="match status" value="1"/>
</dbReference>
<dbReference type="Proteomes" id="UP000319576">
    <property type="component" value="Chromosome"/>
</dbReference>
<organism evidence="2 3">
    <name type="scientific">Urbifossiella limnaea</name>
    <dbReference type="NCBI Taxonomy" id="2528023"/>
    <lineage>
        <taxon>Bacteria</taxon>
        <taxon>Pseudomonadati</taxon>
        <taxon>Planctomycetota</taxon>
        <taxon>Planctomycetia</taxon>
        <taxon>Gemmatales</taxon>
        <taxon>Gemmataceae</taxon>
        <taxon>Urbifossiella</taxon>
    </lineage>
</organism>
<dbReference type="InterPro" id="IPR011447">
    <property type="entry name" value="DUF1552"/>
</dbReference>
<reference evidence="2 3" key="1">
    <citation type="submission" date="2019-02" db="EMBL/GenBank/DDBJ databases">
        <title>Deep-cultivation of Planctomycetes and their phenomic and genomic characterization uncovers novel biology.</title>
        <authorList>
            <person name="Wiegand S."/>
            <person name="Jogler M."/>
            <person name="Boedeker C."/>
            <person name="Pinto D."/>
            <person name="Vollmers J."/>
            <person name="Rivas-Marin E."/>
            <person name="Kohn T."/>
            <person name="Peeters S.H."/>
            <person name="Heuer A."/>
            <person name="Rast P."/>
            <person name="Oberbeckmann S."/>
            <person name="Bunk B."/>
            <person name="Jeske O."/>
            <person name="Meyerdierks A."/>
            <person name="Storesund J.E."/>
            <person name="Kallscheuer N."/>
            <person name="Luecker S."/>
            <person name="Lage O.M."/>
            <person name="Pohl T."/>
            <person name="Merkel B.J."/>
            <person name="Hornburger P."/>
            <person name="Mueller R.-W."/>
            <person name="Bruemmer F."/>
            <person name="Labrenz M."/>
            <person name="Spormann A.M."/>
            <person name="Op den Camp H."/>
            <person name="Overmann J."/>
            <person name="Amann R."/>
            <person name="Jetten M.S.M."/>
            <person name="Mascher T."/>
            <person name="Medema M.H."/>
            <person name="Devos D.P."/>
            <person name="Kaster A.-K."/>
            <person name="Ovreas L."/>
            <person name="Rohde M."/>
            <person name="Galperin M.Y."/>
            <person name="Jogler C."/>
        </authorList>
    </citation>
    <scope>NUCLEOTIDE SEQUENCE [LARGE SCALE GENOMIC DNA]</scope>
    <source>
        <strain evidence="2 3">ETA_A1</strain>
    </source>
</reference>
<name>A0A517Y2Z8_9BACT</name>
<gene>
    <name evidence="2" type="ORF">ETAA1_61510</name>
</gene>
<dbReference type="AlphaFoldDB" id="A0A517Y2Z8"/>
<protein>
    <recommendedName>
        <fullName evidence="4">DUF1552 domain-containing protein</fullName>
    </recommendedName>
</protein>
<dbReference type="RefSeq" id="WP_145244325.1">
    <property type="nucleotide sequence ID" value="NZ_CP036273.1"/>
</dbReference>
<dbReference type="KEGG" id="uli:ETAA1_61510"/>
<dbReference type="InterPro" id="IPR006311">
    <property type="entry name" value="TAT_signal"/>
</dbReference>
<dbReference type="OrthoDB" id="9146593at2"/>
<proteinExistence type="predicted"/>
<sequence precursor="true">MPRPSWLLDRRAVLRGAGLALALPWLEAMAHAAPAAKPPRRFCAFFFGNGVNLQTRHPGHEDWHWFPHADGPDYTFTKSLEPLAPHRADLTILGGLSHPTSRQLVGHNTVDVWLTGADIRETLTNSASIDQVIARHQGAQTRIPSLVLSSHGGVGTKSRSTTIAFDQQGRAVPAESNPRRVFERLFEPPTDGDLAARRRALTAGRRRVDFLLDDARSLRNSLGRPDQQRLDEFLQSLDEVEGRVARAQDWLGQALPKVDRGAINLDVSPQGPTDYIRTMYDLIALAFETDTTRSAAYQVTAEDGVGVCDRFPTILNFGRRNGHHGLSHDADDTTHGWGRYDRYLAEQFGYFLARLARVREGDGRLLDNTVALYGSGTSTTHNARNYPLVLAGGKTLGLKHGRYIKQRAERPLGDLFLTLLHRFDVPARSFADNAGEFREILAS</sequence>
<evidence type="ECO:0000256" key="1">
    <source>
        <dbReference type="SAM" id="SignalP"/>
    </source>
</evidence>
<evidence type="ECO:0000313" key="3">
    <source>
        <dbReference type="Proteomes" id="UP000319576"/>
    </source>
</evidence>